<dbReference type="Proteomes" id="UP000805193">
    <property type="component" value="Unassembled WGS sequence"/>
</dbReference>
<comment type="caution">
    <text evidence="1">The sequence shown here is derived from an EMBL/GenBank/DDBJ whole genome shotgun (WGS) entry which is preliminary data.</text>
</comment>
<keyword evidence="2" id="KW-1185">Reference proteome</keyword>
<evidence type="ECO:0000313" key="2">
    <source>
        <dbReference type="Proteomes" id="UP000805193"/>
    </source>
</evidence>
<gene>
    <name evidence="1" type="ORF">HPB47_004478</name>
</gene>
<name>A0AC60PFV8_IXOPE</name>
<protein>
    <submittedName>
        <fullName evidence="1">Uncharacterized protein</fullName>
    </submittedName>
</protein>
<organism evidence="1 2">
    <name type="scientific">Ixodes persulcatus</name>
    <name type="common">Taiga tick</name>
    <dbReference type="NCBI Taxonomy" id="34615"/>
    <lineage>
        <taxon>Eukaryota</taxon>
        <taxon>Metazoa</taxon>
        <taxon>Ecdysozoa</taxon>
        <taxon>Arthropoda</taxon>
        <taxon>Chelicerata</taxon>
        <taxon>Arachnida</taxon>
        <taxon>Acari</taxon>
        <taxon>Parasitiformes</taxon>
        <taxon>Ixodida</taxon>
        <taxon>Ixodoidea</taxon>
        <taxon>Ixodidae</taxon>
        <taxon>Ixodinae</taxon>
        <taxon>Ixodes</taxon>
    </lineage>
</organism>
<accession>A0AC60PFV8</accession>
<proteinExistence type="predicted"/>
<sequence>MPSTCADIDIANRGSQGLEISYHRSHPPERQPGSTTDQLTQREAQAATGSGSSVELVSSPSQAMTSETPPEAVFMRRNTSSGDHSYAAVSPRLHRVLATSRHKLQKARKLLKQAKKKINRKTARIRKLNTLLHFAKMVKRLNKSLRRVESLEKHEAVVPSMKVDIGNGVLVEQGTLSGLKSASNTATKYARHLLKTVFTRDELKGKSLRGKKSNAYKEAEVKEALDPVRLKAVLESEDDESDEPSECSDDDKLYPVSSSLSAAKFIAGTVLTG</sequence>
<evidence type="ECO:0000313" key="1">
    <source>
        <dbReference type="EMBL" id="KAG0418949.1"/>
    </source>
</evidence>
<dbReference type="EMBL" id="JABSTQ010010684">
    <property type="protein sequence ID" value="KAG0418949.1"/>
    <property type="molecule type" value="Genomic_DNA"/>
</dbReference>
<reference evidence="1 2" key="1">
    <citation type="journal article" date="2020" name="Cell">
        <title>Large-Scale Comparative Analyses of Tick Genomes Elucidate Their Genetic Diversity and Vector Capacities.</title>
        <authorList>
            <consortium name="Tick Genome and Microbiome Consortium (TIGMIC)"/>
            <person name="Jia N."/>
            <person name="Wang J."/>
            <person name="Shi W."/>
            <person name="Du L."/>
            <person name="Sun Y."/>
            <person name="Zhan W."/>
            <person name="Jiang J.F."/>
            <person name="Wang Q."/>
            <person name="Zhang B."/>
            <person name="Ji P."/>
            <person name="Bell-Sakyi L."/>
            <person name="Cui X.M."/>
            <person name="Yuan T.T."/>
            <person name="Jiang B.G."/>
            <person name="Yang W.F."/>
            <person name="Lam T.T."/>
            <person name="Chang Q.C."/>
            <person name="Ding S.J."/>
            <person name="Wang X.J."/>
            <person name="Zhu J.G."/>
            <person name="Ruan X.D."/>
            <person name="Zhao L."/>
            <person name="Wei J.T."/>
            <person name="Ye R.Z."/>
            <person name="Que T.C."/>
            <person name="Du C.H."/>
            <person name="Zhou Y.H."/>
            <person name="Cheng J.X."/>
            <person name="Dai P.F."/>
            <person name="Guo W.B."/>
            <person name="Han X.H."/>
            <person name="Huang E.J."/>
            <person name="Li L.F."/>
            <person name="Wei W."/>
            <person name="Gao Y.C."/>
            <person name="Liu J.Z."/>
            <person name="Shao H.Z."/>
            <person name="Wang X."/>
            <person name="Wang C.C."/>
            <person name="Yang T.C."/>
            <person name="Huo Q.B."/>
            <person name="Li W."/>
            <person name="Chen H.Y."/>
            <person name="Chen S.E."/>
            <person name="Zhou L.G."/>
            <person name="Ni X.B."/>
            <person name="Tian J.H."/>
            <person name="Sheng Y."/>
            <person name="Liu T."/>
            <person name="Pan Y.S."/>
            <person name="Xia L.Y."/>
            <person name="Li J."/>
            <person name="Zhao F."/>
            <person name="Cao W.C."/>
        </authorList>
    </citation>
    <scope>NUCLEOTIDE SEQUENCE [LARGE SCALE GENOMIC DNA]</scope>
    <source>
        <strain evidence="1">Iper-2018</strain>
    </source>
</reference>